<dbReference type="EMBL" id="JACOOZ010000001">
    <property type="protein sequence ID" value="MBC5666416.1"/>
    <property type="molecule type" value="Genomic_DNA"/>
</dbReference>
<organism evidence="2 3">
    <name type="scientific">Eubacterium segne</name>
    <dbReference type="NCBI Taxonomy" id="2763045"/>
    <lineage>
        <taxon>Bacteria</taxon>
        <taxon>Bacillati</taxon>
        <taxon>Bacillota</taxon>
        <taxon>Clostridia</taxon>
        <taxon>Eubacteriales</taxon>
        <taxon>Eubacteriaceae</taxon>
        <taxon>Eubacterium</taxon>
    </lineage>
</organism>
<accession>A0ABR7EYJ5</accession>
<evidence type="ECO:0000256" key="1">
    <source>
        <dbReference type="SAM" id="Phobius"/>
    </source>
</evidence>
<gene>
    <name evidence="2" type="ORF">H8S00_00170</name>
</gene>
<feature type="transmembrane region" description="Helical" evidence="1">
    <location>
        <begin position="35"/>
        <end position="57"/>
    </location>
</feature>
<dbReference type="RefSeq" id="WP_118589091.1">
    <property type="nucleotide sequence ID" value="NZ_JACOOZ010000001.1"/>
</dbReference>
<keyword evidence="1" id="KW-0812">Transmembrane</keyword>
<feature type="transmembrane region" description="Helical" evidence="1">
    <location>
        <begin position="9"/>
        <end position="29"/>
    </location>
</feature>
<evidence type="ECO:0008006" key="4">
    <source>
        <dbReference type="Google" id="ProtNLM"/>
    </source>
</evidence>
<dbReference type="Proteomes" id="UP000597877">
    <property type="component" value="Unassembled WGS sequence"/>
</dbReference>
<name>A0ABR7EYJ5_9FIRM</name>
<proteinExistence type="predicted"/>
<evidence type="ECO:0000313" key="3">
    <source>
        <dbReference type="Proteomes" id="UP000597877"/>
    </source>
</evidence>
<protein>
    <recommendedName>
        <fullName evidence="4">Binding-protein-dependent transport permease</fullName>
    </recommendedName>
</protein>
<keyword evidence="3" id="KW-1185">Reference proteome</keyword>
<evidence type="ECO:0000313" key="2">
    <source>
        <dbReference type="EMBL" id="MBC5666416.1"/>
    </source>
</evidence>
<comment type="caution">
    <text evidence="2">The sequence shown here is derived from an EMBL/GenBank/DDBJ whole genome shotgun (WGS) entry which is preliminary data.</text>
</comment>
<keyword evidence="1" id="KW-0472">Membrane</keyword>
<keyword evidence="1" id="KW-1133">Transmembrane helix</keyword>
<reference evidence="2 3" key="1">
    <citation type="submission" date="2020-08" db="EMBL/GenBank/DDBJ databases">
        <title>Genome public.</title>
        <authorList>
            <person name="Liu C."/>
            <person name="Sun Q."/>
        </authorList>
    </citation>
    <scope>NUCLEOTIDE SEQUENCE [LARGE SCALE GENOMIC DNA]</scope>
    <source>
        <strain evidence="2 3">BX4</strain>
    </source>
</reference>
<sequence>MQERPSKLVFWMFFGGLILIVAGNMADYYVSGSHIGTILTVVGFVVWAILLVMKFFYDKKNK</sequence>